<dbReference type="RefSeq" id="WP_190542981.1">
    <property type="nucleotide sequence ID" value="NZ_CAWPNO010000054.1"/>
</dbReference>
<gene>
    <name evidence="1" type="ORF">H6G24_15295</name>
</gene>
<proteinExistence type="predicted"/>
<dbReference type="Proteomes" id="UP000658514">
    <property type="component" value="Unassembled WGS sequence"/>
</dbReference>
<reference evidence="1 2" key="1">
    <citation type="journal article" date="2020" name="ISME J.">
        <title>Comparative genomics reveals insights into cyanobacterial evolution and habitat adaptation.</title>
        <authorList>
            <person name="Chen M.Y."/>
            <person name="Teng W.K."/>
            <person name="Zhao L."/>
            <person name="Hu C.X."/>
            <person name="Zhou Y.K."/>
            <person name="Han B.P."/>
            <person name="Song L.R."/>
            <person name="Shu W.S."/>
        </authorList>
    </citation>
    <scope>NUCLEOTIDE SEQUENCE [LARGE SCALE GENOMIC DNA]</scope>
    <source>
        <strain evidence="1 2">FACHB-288</strain>
    </source>
</reference>
<name>A0ABR8AA26_9CYAN</name>
<protein>
    <submittedName>
        <fullName evidence="1">Uncharacterized protein</fullName>
    </submittedName>
</protein>
<accession>A0ABR8AA26</accession>
<sequence>MPHSPCPKTPIRGWSFLFDDWRSHSESYLGLTHKTTKVEFIHERYARIRFAIASCVSPITAQPQI</sequence>
<evidence type="ECO:0000313" key="1">
    <source>
        <dbReference type="EMBL" id="MBD2196851.1"/>
    </source>
</evidence>
<organism evidence="1 2">
    <name type="scientific">Calothrix parietina FACHB-288</name>
    <dbReference type="NCBI Taxonomy" id="2692896"/>
    <lineage>
        <taxon>Bacteria</taxon>
        <taxon>Bacillati</taxon>
        <taxon>Cyanobacteriota</taxon>
        <taxon>Cyanophyceae</taxon>
        <taxon>Nostocales</taxon>
        <taxon>Calotrichaceae</taxon>
        <taxon>Calothrix</taxon>
    </lineage>
</organism>
<comment type="caution">
    <text evidence="1">The sequence shown here is derived from an EMBL/GenBank/DDBJ whole genome shotgun (WGS) entry which is preliminary data.</text>
</comment>
<dbReference type="EMBL" id="JACJQH010000022">
    <property type="protein sequence ID" value="MBD2196851.1"/>
    <property type="molecule type" value="Genomic_DNA"/>
</dbReference>
<evidence type="ECO:0000313" key="2">
    <source>
        <dbReference type="Proteomes" id="UP000658514"/>
    </source>
</evidence>
<keyword evidence="2" id="KW-1185">Reference proteome</keyword>